<dbReference type="Proteomes" id="UP000789759">
    <property type="component" value="Unassembled WGS sequence"/>
</dbReference>
<dbReference type="CDD" id="cd16448">
    <property type="entry name" value="RING-H2"/>
    <property type="match status" value="1"/>
</dbReference>
<organism evidence="2 3">
    <name type="scientific">Cetraspora pellucida</name>
    <dbReference type="NCBI Taxonomy" id="1433469"/>
    <lineage>
        <taxon>Eukaryota</taxon>
        <taxon>Fungi</taxon>
        <taxon>Fungi incertae sedis</taxon>
        <taxon>Mucoromycota</taxon>
        <taxon>Glomeromycotina</taxon>
        <taxon>Glomeromycetes</taxon>
        <taxon>Diversisporales</taxon>
        <taxon>Gigasporaceae</taxon>
        <taxon>Cetraspora</taxon>
    </lineage>
</organism>
<dbReference type="EMBL" id="CAJVQA010025610">
    <property type="protein sequence ID" value="CAG8786600.1"/>
    <property type="molecule type" value="Genomic_DNA"/>
</dbReference>
<evidence type="ECO:0000313" key="2">
    <source>
        <dbReference type="EMBL" id="CAG8786600.1"/>
    </source>
</evidence>
<dbReference type="OrthoDB" id="8062037at2759"/>
<keyword evidence="3" id="KW-1185">Reference proteome</keyword>
<comment type="caution">
    <text evidence="2">The sequence shown here is derived from an EMBL/GenBank/DDBJ whole genome shotgun (WGS) entry which is preliminary data.</text>
</comment>
<accession>A0A9N9P5N0</accession>
<reference evidence="2" key="1">
    <citation type="submission" date="2021-06" db="EMBL/GenBank/DDBJ databases">
        <authorList>
            <person name="Kallberg Y."/>
            <person name="Tangrot J."/>
            <person name="Rosling A."/>
        </authorList>
    </citation>
    <scope>NUCLEOTIDE SEQUENCE</scope>
    <source>
        <strain evidence="2">FL966</strain>
    </source>
</reference>
<name>A0A9N9P5N0_9GLOM</name>
<proteinExistence type="predicted"/>
<dbReference type="AlphaFoldDB" id="A0A9N9P5N0"/>
<sequence length="211" mass="23729">MSIISTSALSSPINNIKNFAYSILKTLKDSIVKGKKISNLSNCSECRKEIILFPLKAFTILSCGYVFHRLCIEKNFYLQFQICLFSGYSKKVKIIETGHRSSSESKEDMSDVDNNKDGEANHPTDQSIISLKKESCKRPSKDIPENKLSSKKVKTKDRNVSMLKKLIEELKSPSFSTSSTTSQAESITSLSNFFDLYSAIVKTKERIESVN</sequence>
<dbReference type="SUPFAM" id="SSF57850">
    <property type="entry name" value="RING/U-box"/>
    <property type="match status" value="1"/>
</dbReference>
<feature type="region of interest" description="Disordered" evidence="1">
    <location>
        <begin position="99"/>
        <end position="124"/>
    </location>
</feature>
<evidence type="ECO:0000313" key="3">
    <source>
        <dbReference type="Proteomes" id="UP000789759"/>
    </source>
</evidence>
<evidence type="ECO:0000256" key="1">
    <source>
        <dbReference type="SAM" id="MobiDB-lite"/>
    </source>
</evidence>
<protein>
    <submittedName>
        <fullName evidence="2">1310_t:CDS:1</fullName>
    </submittedName>
</protein>
<feature type="compositionally biased region" description="Basic and acidic residues" evidence="1">
    <location>
        <begin position="99"/>
        <end position="122"/>
    </location>
</feature>
<gene>
    <name evidence="2" type="ORF">CPELLU_LOCUS16723</name>
</gene>